<name>A0A250XS82_9CHLO</name>
<dbReference type="InterPro" id="IPR046336">
    <property type="entry name" value="Lon_prtase_N_sf"/>
</dbReference>
<keyword evidence="5" id="KW-1185">Reference proteome</keyword>
<evidence type="ECO:0000256" key="2">
    <source>
        <dbReference type="SAM" id="Phobius"/>
    </source>
</evidence>
<dbReference type="InterPro" id="IPR003111">
    <property type="entry name" value="Lon_prtase_N"/>
</dbReference>
<gene>
    <name evidence="4" type="ORF">CEUSTIGMA_g13075.t1</name>
</gene>
<dbReference type="InterPro" id="IPR015947">
    <property type="entry name" value="PUA-like_sf"/>
</dbReference>
<keyword evidence="2" id="KW-1133">Transmembrane helix</keyword>
<reference evidence="4 5" key="1">
    <citation type="submission" date="2017-08" db="EMBL/GenBank/DDBJ databases">
        <title>Acidophilic green algal genome provides insights into adaptation to an acidic environment.</title>
        <authorList>
            <person name="Hirooka S."/>
            <person name="Hirose Y."/>
            <person name="Kanesaki Y."/>
            <person name="Higuchi S."/>
            <person name="Fujiwara T."/>
            <person name="Onuma R."/>
            <person name="Era A."/>
            <person name="Ohbayashi R."/>
            <person name="Uzuka A."/>
            <person name="Nozaki H."/>
            <person name="Yoshikawa H."/>
            <person name="Miyagishima S.Y."/>
        </authorList>
    </citation>
    <scope>NUCLEOTIDE SEQUENCE [LARGE SCALE GENOMIC DNA]</scope>
    <source>
        <strain evidence="4 5">NIES-2499</strain>
    </source>
</reference>
<dbReference type="EMBL" id="BEGY01000183">
    <property type="protein sequence ID" value="GAX85660.1"/>
    <property type="molecule type" value="Genomic_DNA"/>
</dbReference>
<dbReference type="AlphaFoldDB" id="A0A250XS82"/>
<keyword evidence="2" id="KW-0812">Transmembrane</keyword>
<organism evidence="4 5">
    <name type="scientific">Chlamydomonas eustigma</name>
    <dbReference type="NCBI Taxonomy" id="1157962"/>
    <lineage>
        <taxon>Eukaryota</taxon>
        <taxon>Viridiplantae</taxon>
        <taxon>Chlorophyta</taxon>
        <taxon>core chlorophytes</taxon>
        <taxon>Chlorophyceae</taxon>
        <taxon>CS clade</taxon>
        <taxon>Chlamydomonadales</taxon>
        <taxon>Chlamydomonadaceae</taxon>
        <taxon>Chlamydomonas</taxon>
    </lineage>
</organism>
<evidence type="ECO:0000313" key="5">
    <source>
        <dbReference type="Proteomes" id="UP000232323"/>
    </source>
</evidence>
<proteinExistence type="predicted"/>
<dbReference type="SMART" id="SM00464">
    <property type="entry name" value="LON"/>
    <property type="match status" value="1"/>
</dbReference>
<dbReference type="PANTHER" id="PTHR46732:SF8">
    <property type="entry name" value="ATP-DEPENDENT PROTEASE LA (LON) DOMAIN PROTEIN"/>
    <property type="match status" value="1"/>
</dbReference>
<dbReference type="Pfam" id="PF02190">
    <property type="entry name" value="LON_substr_bdg"/>
    <property type="match status" value="1"/>
</dbReference>
<feature type="domain" description="Lon N-terminal" evidence="3">
    <location>
        <begin position="28"/>
        <end position="235"/>
    </location>
</feature>
<evidence type="ECO:0000256" key="1">
    <source>
        <dbReference type="SAM" id="MobiDB-lite"/>
    </source>
</evidence>
<dbReference type="OrthoDB" id="264917at2759"/>
<sequence>MACRQLHRSVNLRCGASDEPDYRVRKTLPIFPLSVVALPAATVPLMIFEARYRVLFNTLLSGMEGIEEGLVQTESPWCGSKRFGMCYVDNEGRMASVGSTLEISEFANVPDGRLFITSKGKERFRVIKVVAEKPILLCEVEVLKEDEETEEAKQLATEVADLLRNTIRLNVKMQNIEAKDDQIEPEELSTLGPRELSYWVASFFSDVKLLQQNLLEEVDTVRRLQKEKDVLTETVRYYSAASALKSAFSTEDAEAATGSTEVKVSDTQVEETSSSESGGAEKGDKTDTAT</sequence>
<dbReference type="STRING" id="1157962.A0A250XS82"/>
<dbReference type="SUPFAM" id="SSF88697">
    <property type="entry name" value="PUA domain-like"/>
    <property type="match status" value="1"/>
</dbReference>
<dbReference type="PROSITE" id="PS51787">
    <property type="entry name" value="LON_N"/>
    <property type="match status" value="1"/>
</dbReference>
<dbReference type="Proteomes" id="UP000232323">
    <property type="component" value="Unassembled WGS sequence"/>
</dbReference>
<dbReference type="PANTHER" id="PTHR46732">
    <property type="entry name" value="ATP-DEPENDENT PROTEASE LA (LON) DOMAIN PROTEIN"/>
    <property type="match status" value="1"/>
</dbReference>
<protein>
    <recommendedName>
        <fullName evidence="3">Lon N-terminal domain-containing protein</fullName>
    </recommendedName>
</protein>
<accession>A0A250XS82</accession>
<feature type="compositionally biased region" description="Polar residues" evidence="1">
    <location>
        <begin position="257"/>
        <end position="267"/>
    </location>
</feature>
<keyword evidence="2" id="KW-0472">Membrane</keyword>
<evidence type="ECO:0000313" key="4">
    <source>
        <dbReference type="EMBL" id="GAX85660.1"/>
    </source>
</evidence>
<dbReference type="Gene3D" id="2.30.130.40">
    <property type="entry name" value="LON domain-like"/>
    <property type="match status" value="1"/>
</dbReference>
<feature type="transmembrane region" description="Helical" evidence="2">
    <location>
        <begin position="30"/>
        <end position="48"/>
    </location>
</feature>
<feature type="compositionally biased region" description="Basic and acidic residues" evidence="1">
    <location>
        <begin position="279"/>
        <end position="290"/>
    </location>
</feature>
<evidence type="ECO:0000259" key="3">
    <source>
        <dbReference type="PROSITE" id="PS51787"/>
    </source>
</evidence>
<comment type="caution">
    <text evidence="4">The sequence shown here is derived from an EMBL/GenBank/DDBJ whole genome shotgun (WGS) entry which is preliminary data.</text>
</comment>
<feature type="region of interest" description="Disordered" evidence="1">
    <location>
        <begin position="248"/>
        <end position="290"/>
    </location>
</feature>